<protein>
    <submittedName>
        <fullName evidence="1">N-acetyltransferase</fullName>
    </submittedName>
</protein>
<organism evidence="1 2">
    <name type="scientific">Pseudomonas marginalis</name>
    <name type="common">Pseudomonas panacis</name>
    <dbReference type="NCBI Taxonomy" id="298"/>
    <lineage>
        <taxon>Bacteria</taxon>
        <taxon>Pseudomonadati</taxon>
        <taxon>Pseudomonadota</taxon>
        <taxon>Gammaproteobacteria</taxon>
        <taxon>Pseudomonadales</taxon>
        <taxon>Pseudomonadaceae</taxon>
        <taxon>Pseudomonas</taxon>
    </lineage>
</organism>
<evidence type="ECO:0000313" key="1">
    <source>
        <dbReference type="EMBL" id="TWR63151.1"/>
    </source>
</evidence>
<dbReference type="Proteomes" id="UP000316123">
    <property type="component" value="Unassembled WGS sequence"/>
</dbReference>
<dbReference type="AlphaFoldDB" id="A0A9X9BXP9"/>
<dbReference type="EMBL" id="VFEQ01000001">
    <property type="protein sequence ID" value="TWR63151.1"/>
    <property type="molecule type" value="Genomic_DNA"/>
</dbReference>
<reference evidence="1 2" key="1">
    <citation type="submission" date="2019-06" db="EMBL/GenBank/DDBJ databases">
        <title>Pseudomonas bimorpha sp. nov. isolated from bovine raw milk and skim milk concentrate.</title>
        <authorList>
            <person name="Hofmann K."/>
            <person name="Huptas C."/>
            <person name="Doll E."/>
            <person name="Scherer S."/>
            <person name="Wenning M."/>
        </authorList>
    </citation>
    <scope>NUCLEOTIDE SEQUENCE [LARGE SCALE GENOMIC DNA]</scope>
    <source>
        <strain evidence="1 2">DSM 13124</strain>
    </source>
</reference>
<comment type="caution">
    <text evidence="1">The sequence shown here is derived from an EMBL/GenBank/DDBJ whole genome shotgun (WGS) entry which is preliminary data.</text>
</comment>
<sequence length="160" mass="18716">MNLHLVNRRQESLLGHFVFPGTDYLDDIQIGEHYAGYVNYCINPLGDCLYINMIEIIPSLQGKGLGLGALWHLWCQHRLPIVPLYQSNSSERFWLRARPRFAAAGAVIKEDLRSTLDLELEKQRWQHVVLEPGHERLIRELKASPDWPKIQERFESWKDL</sequence>
<dbReference type="SUPFAM" id="SSF55729">
    <property type="entry name" value="Acyl-CoA N-acyltransferases (Nat)"/>
    <property type="match status" value="1"/>
</dbReference>
<gene>
    <name evidence="1" type="ORF">FIV41_03185</name>
</gene>
<name>A0A9X9BXP9_PSEMA</name>
<dbReference type="OrthoDB" id="7062232at2"/>
<dbReference type="InterPro" id="IPR016181">
    <property type="entry name" value="Acyl_CoA_acyltransferase"/>
</dbReference>
<evidence type="ECO:0000313" key="2">
    <source>
        <dbReference type="Proteomes" id="UP000316123"/>
    </source>
</evidence>
<proteinExistence type="predicted"/>
<accession>A0A9X9BXP9</accession>